<name>A0A848EGP3_9PROT</name>
<evidence type="ECO:0000313" key="1">
    <source>
        <dbReference type="EMBL" id="NMJ43601.1"/>
    </source>
</evidence>
<protein>
    <submittedName>
        <fullName evidence="1">Haloacid dehalogenase-like hydrolase</fullName>
    </submittedName>
</protein>
<dbReference type="AlphaFoldDB" id="A0A848EGP3"/>
<keyword evidence="1" id="KW-0378">Hydrolase</keyword>
<gene>
    <name evidence="1" type="ORF">GWK16_20305</name>
</gene>
<dbReference type="Pfam" id="PF12710">
    <property type="entry name" value="HAD"/>
    <property type="match status" value="1"/>
</dbReference>
<dbReference type="InterPro" id="IPR036412">
    <property type="entry name" value="HAD-like_sf"/>
</dbReference>
<dbReference type="GO" id="GO:0016787">
    <property type="term" value="F:hydrolase activity"/>
    <property type="evidence" value="ECO:0007669"/>
    <property type="project" value="UniProtKB-KW"/>
</dbReference>
<dbReference type="SUPFAM" id="SSF56784">
    <property type="entry name" value="HAD-like"/>
    <property type="match status" value="1"/>
</dbReference>
<proteinExistence type="predicted"/>
<comment type="caution">
    <text evidence="1">The sequence shown here is derived from an EMBL/GenBank/DDBJ whole genome shotgun (WGS) entry which is preliminary data.</text>
</comment>
<organism evidence="1 2">
    <name type="scientific">Neoroseomonas marina</name>
    <dbReference type="NCBI Taxonomy" id="1232220"/>
    <lineage>
        <taxon>Bacteria</taxon>
        <taxon>Pseudomonadati</taxon>
        <taxon>Pseudomonadota</taxon>
        <taxon>Alphaproteobacteria</taxon>
        <taxon>Acetobacterales</taxon>
        <taxon>Acetobacteraceae</taxon>
        <taxon>Neoroseomonas</taxon>
    </lineage>
</organism>
<sequence length="282" mass="30855">MAREPVPVAIAYDFDGTLAPGNMQEHVFLPKLGLDAASFWARSNVLAEEQQGDPILTYMHRMLVEAAAADIPMRREDWAAHGAGITLFPGVETWFDRIDAAASVRGLAVEHYVISSGLRELIEGTSIRKHFRAVFASGFLYNASGAAIAPAIAVNYTTKTQYLFRINKDALDLADNTAVNAYRPPEDRRVPFTNIIFVGDGETDIPCFRMVKEQGGHSIAVHPAGDAKRAERTRKLIAEGRVHCAVPADYREGAELERRVLAILDLLAAREAVTAPTPESEA</sequence>
<dbReference type="EMBL" id="JABBKX010000008">
    <property type="protein sequence ID" value="NMJ43601.1"/>
    <property type="molecule type" value="Genomic_DNA"/>
</dbReference>
<accession>A0A848EGP3</accession>
<evidence type="ECO:0000313" key="2">
    <source>
        <dbReference type="Proteomes" id="UP000548582"/>
    </source>
</evidence>
<dbReference type="Proteomes" id="UP000548582">
    <property type="component" value="Unassembled WGS sequence"/>
</dbReference>
<reference evidence="1 2" key="1">
    <citation type="submission" date="2020-03" db="EMBL/GenBank/DDBJ databases">
        <authorList>
            <person name="Sun Q."/>
        </authorList>
    </citation>
    <scope>NUCLEOTIDE SEQUENCE [LARGE SCALE GENOMIC DNA]</scope>
    <source>
        <strain evidence="1 2">JC162</strain>
    </source>
</reference>
<keyword evidence="2" id="KW-1185">Reference proteome</keyword>
<dbReference type="RefSeq" id="WP_170055783.1">
    <property type="nucleotide sequence ID" value="NZ_JABBKX010000008.1"/>
</dbReference>
<dbReference type="InterPro" id="IPR023214">
    <property type="entry name" value="HAD_sf"/>
</dbReference>
<dbReference type="Gene3D" id="3.40.50.1000">
    <property type="entry name" value="HAD superfamily/HAD-like"/>
    <property type="match status" value="1"/>
</dbReference>